<keyword evidence="3" id="KW-0560">Oxidoreductase</keyword>
<organism evidence="5 6">
    <name type="scientific">Paenisporosarcina macmurdoensis</name>
    <dbReference type="NCBI Taxonomy" id="212659"/>
    <lineage>
        <taxon>Bacteria</taxon>
        <taxon>Bacillati</taxon>
        <taxon>Bacillota</taxon>
        <taxon>Bacilli</taxon>
        <taxon>Bacillales</taxon>
        <taxon>Caryophanaceae</taxon>
        <taxon>Paenisporosarcina</taxon>
    </lineage>
</organism>
<accession>A0ABW1L7M8</accession>
<dbReference type="Proteomes" id="UP001596170">
    <property type="component" value="Unassembled WGS sequence"/>
</dbReference>
<dbReference type="InterPro" id="IPR007173">
    <property type="entry name" value="ALO_C"/>
</dbReference>
<proteinExistence type="predicted"/>
<dbReference type="InterPro" id="IPR016170">
    <property type="entry name" value="Cytok_DH_C_sf"/>
</dbReference>
<reference evidence="6" key="1">
    <citation type="journal article" date="2019" name="Int. J. Syst. Evol. Microbiol.">
        <title>The Global Catalogue of Microorganisms (GCM) 10K type strain sequencing project: providing services to taxonomists for standard genome sequencing and annotation.</title>
        <authorList>
            <consortium name="The Broad Institute Genomics Platform"/>
            <consortium name="The Broad Institute Genome Sequencing Center for Infectious Disease"/>
            <person name="Wu L."/>
            <person name="Ma J."/>
        </authorList>
    </citation>
    <scope>NUCLEOTIDE SEQUENCE [LARGE SCALE GENOMIC DNA]</scope>
    <source>
        <strain evidence="6">CCUG 54527</strain>
    </source>
</reference>
<keyword evidence="6" id="KW-1185">Reference proteome</keyword>
<name>A0ABW1L7M8_9BACL</name>
<dbReference type="PROSITE" id="PS51387">
    <property type="entry name" value="FAD_PCMH"/>
    <property type="match status" value="1"/>
</dbReference>
<evidence type="ECO:0000313" key="6">
    <source>
        <dbReference type="Proteomes" id="UP001596170"/>
    </source>
</evidence>
<comment type="caution">
    <text evidence="5">The sequence shown here is derived from an EMBL/GenBank/DDBJ whole genome shotgun (WGS) entry which is preliminary data.</text>
</comment>
<dbReference type="Gene3D" id="1.10.45.10">
    <property type="entry name" value="Vanillyl-alcohol Oxidase, Chain A, domain 4"/>
    <property type="match status" value="1"/>
</dbReference>
<gene>
    <name evidence="5" type="ORF">ACFPYN_11055</name>
</gene>
<dbReference type="SUPFAM" id="SSF56176">
    <property type="entry name" value="FAD-binding/transporter-associated domain-like"/>
    <property type="match status" value="1"/>
</dbReference>
<evidence type="ECO:0000313" key="5">
    <source>
        <dbReference type="EMBL" id="MFC6039959.1"/>
    </source>
</evidence>
<dbReference type="InterPro" id="IPR016166">
    <property type="entry name" value="FAD-bd_PCMH"/>
</dbReference>
<dbReference type="InterPro" id="IPR016167">
    <property type="entry name" value="FAD-bd_PCMH_sub1"/>
</dbReference>
<dbReference type="InterPro" id="IPR016171">
    <property type="entry name" value="Vanillyl_alc_oxidase_C-sub2"/>
</dbReference>
<dbReference type="EMBL" id="JBHSRI010000018">
    <property type="protein sequence ID" value="MFC6039959.1"/>
    <property type="molecule type" value="Genomic_DNA"/>
</dbReference>
<dbReference type="SUPFAM" id="SSF55103">
    <property type="entry name" value="FAD-linked oxidases, C-terminal domain"/>
    <property type="match status" value="1"/>
</dbReference>
<dbReference type="Gene3D" id="3.30.465.10">
    <property type="match status" value="1"/>
</dbReference>
<dbReference type="PANTHER" id="PTHR43762">
    <property type="entry name" value="L-GULONOLACTONE OXIDASE"/>
    <property type="match status" value="1"/>
</dbReference>
<dbReference type="InterPro" id="IPR016169">
    <property type="entry name" value="FAD-bd_PCMH_sub2"/>
</dbReference>
<dbReference type="InterPro" id="IPR016164">
    <property type="entry name" value="FAD-linked_Oxase-like_C"/>
</dbReference>
<dbReference type="InterPro" id="IPR010031">
    <property type="entry name" value="FAD_lactone_oxidase-like"/>
</dbReference>
<dbReference type="InterPro" id="IPR036318">
    <property type="entry name" value="FAD-bd_PCMH-like_sf"/>
</dbReference>
<feature type="domain" description="FAD-binding PCMH-type" evidence="4">
    <location>
        <begin position="35"/>
        <end position="207"/>
    </location>
</feature>
<dbReference type="Gene3D" id="3.30.43.10">
    <property type="entry name" value="Uridine Diphospho-n-acetylenolpyruvylglucosamine Reductase, domain 2"/>
    <property type="match status" value="1"/>
</dbReference>
<sequence length="475" mass="54838">MRNLVILIYAVVFAGSLMLYQTQLASPVVEDRGRLLPVKMKSIKSSDSEGEIKSIVDMANRNDDKISIAGMQHSQGGQTLYPGGILLDMKQYNEILELDEKNMLITVQSGVTWADIQSYINPYGLALKVSQSQNIFTVGGSMSVNVHGRDIRNHTLIETVDSFRLLNAQGQVLHVSRDENSELFNLVNGGYGLFGVILDVTLQLTKNELYQVTTESISYDEYSSYFTKNVLQNDDIKMHLARISVAPNSYLTEMYVTDYSTADDQSQLANYTTLKRESIIAIPKFFLGLSRTNDWGENMFWNTQKEYSERINGTYISRNNVMRSDSLFMDYNSPNKTEVLQEYFVPIDQYAAYIDDLRNTLKDEKDFNLLNITVRYVGKNDEAVLSYAKDDMFALVMLINQGTNEDSIETTRRVIRNMIDVTLKHDGTYYLPYYHYPTKEQLKEAYPRTEEFFEMKEKYDPDERFMNLFYEEYHK</sequence>
<protein>
    <submittedName>
        <fullName evidence="5">FAD-binding protein</fullName>
    </submittedName>
</protein>
<dbReference type="InterPro" id="IPR006094">
    <property type="entry name" value="Oxid_FAD_bind_N"/>
</dbReference>
<evidence type="ECO:0000256" key="3">
    <source>
        <dbReference type="ARBA" id="ARBA00023002"/>
    </source>
</evidence>
<evidence type="ECO:0000256" key="2">
    <source>
        <dbReference type="ARBA" id="ARBA00022827"/>
    </source>
</evidence>
<keyword evidence="2" id="KW-0274">FAD</keyword>
<dbReference type="PANTHER" id="PTHR43762:SF1">
    <property type="entry name" value="D-ARABINONO-1,4-LACTONE OXIDASE"/>
    <property type="match status" value="1"/>
</dbReference>
<dbReference type="Gene3D" id="3.40.462.10">
    <property type="entry name" value="FAD-linked oxidases, C-terminal domain"/>
    <property type="match status" value="1"/>
</dbReference>
<evidence type="ECO:0000256" key="1">
    <source>
        <dbReference type="ARBA" id="ARBA00022630"/>
    </source>
</evidence>
<dbReference type="Pfam" id="PF04030">
    <property type="entry name" value="ALO"/>
    <property type="match status" value="1"/>
</dbReference>
<dbReference type="Pfam" id="PF01565">
    <property type="entry name" value="FAD_binding_4"/>
    <property type="match status" value="1"/>
</dbReference>
<dbReference type="RefSeq" id="WP_377734172.1">
    <property type="nucleotide sequence ID" value="NZ_JBHSRI010000018.1"/>
</dbReference>
<keyword evidence="1" id="KW-0285">Flavoprotein</keyword>
<evidence type="ECO:0000259" key="4">
    <source>
        <dbReference type="PROSITE" id="PS51387"/>
    </source>
</evidence>